<name>A0AAU7PQB4_9FIRM</name>
<reference evidence="1" key="1">
    <citation type="submission" date="2024-06" db="EMBL/GenBank/DDBJ databases">
        <title>Lacrimispora cavernae sp. nov., a novel anaerobe isolated from bat guano pile inside a cave.</title>
        <authorList>
            <person name="Miller S.L."/>
            <person name="Lu N."/>
            <person name="King J."/>
            <person name="Sankaranarayanan K."/>
            <person name="Lawson P.A."/>
        </authorList>
    </citation>
    <scope>NUCLEOTIDE SEQUENCE</scope>
    <source>
        <strain evidence="1">BS-2</strain>
    </source>
</reference>
<protein>
    <submittedName>
        <fullName evidence="1">Uncharacterized protein</fullName>
    </submittedName>
</protein>
<proteinExistence type="predicted"/>
<dbReference type="AlphaFoldDB" id="A0AAU7PQB4"/>
<dbReference type="RefSeq" id="WP_349946276.1">
    <property type="nucleotide sequence ID" value="NZ_CP157940.1"/>
</dbReference>
<sequence>MEGDNITRKKKRKARGIPIGAKGKLHNKVFGEKNGSFKKVRKL</sequence>
<dbReference type="EMBL" id="CP157940">
    <property type="protein sequence ID" value="XBS53961.1"/>
    <property type="molecule type" value="Genomic_DNA"/>
</dbReference>
<evidence type="ECO:0000313" key="1">
    <source>
        <dbReference type="EMBL" id="XBS53961.1"/>
    </source>
</evidence>
<gene>
    <name evidence="1" type="ORF">ABFV83_19495</name>
</gene>
<accession>A0AAU7PQB4</accession>
<organism evidence="1">
    <name type="scientific">Lacrimispora sp. BS-2</name>
    <dbReference type="NCBI Taxonomy" id="3151850"/>
    <lineage>
        <taxon>Bacteria</taxon>
        <taxon>Bacillati</taxon>
        <taxon>Bacillota</taxon>
        <taxon>Clostridia</taxon>
        <taxon>Lachnospirales</taxon>
        <taxon>Lachnospiraceae</taxon>
        <taxon>Lacrimispora</taxon>
    </lineage>
</organism>